<protein>
    <recommendedName>
        <fullName evidence="3">Cytoplasmic protein</fullName>
    </recommendedName>
</protein>
<dbReference type="eggNOG" id="COG2310">
    <property type="taxonomic scope" value="Bacteria"/>
</dbReference>
<reference evidence="2" key="1">
    <citation type="journal article" date="2013" name="Proc. Natl. Acad. Sci. U.S.A.">
        <title>Improving the coverage of the cyanobacterial phylum using diversity-driven genome sequencing.</title>
        <authorList>
            <person name="Shih P.M."/>
            <person name="Wu D."/>
            <person name="Latifi A."/>
            <person name="Axen S.D."/>
            <person name="Fewer D.P."/>
            <person name="Talla E."/>
            <person name="Calteau A."/>
            <person name="Cai F."/>
            <person name="Tandeau de Marsac N."/>
            <person name="Rippka R."/>
            <person name="Herdman M."/>
            <person name="Sivonen K."/>
            <person name="Coursin T."/>
            <person name="Laurent T."/>
            <person name="Goodwin L."/>
            <person name="Nolan M."/>
            <person name="Davenport K.W."/>
            <person name="Han C.S."/>
            <person name="Rubin E.M."/>
            <person name="Eisen J.A."/>
            <person name="Woyke T."/>
            <person name="Gugger M."/>
            <person name="Kerfeld C.A."/>
        </authorList>
    </citation>
    <scope>NUCLEOTIDE SEQUENCE [LARGE SCALE GENOMIC DNA]</scope>
    <source>
        <strain evidence="2">ATCC 29140 / PCC 7202</strain>
    </source>
</reference>
<keyword evidence="2" id="KW-1185">Reference proteome</keyword>
<evidence type="ECO:0000313" key="1">
    <source>
        <dbReference type="EMBL" id="AFZ46007.1"/>
    </source>
</evidence>
<evidence type="ECO:0008006" key="3">
    <source>
        <dbReference type="Google" id="ProtNLM"/>
    </source>
</evidence>
<accession>K9YHP9</accession>
<gene>
    <name evidence="1" type="ordered locus">Cyast_0023</name>
</gene>
<proteinExistence type="predicted"/>
<dbReference type="KEGG" id="csn:Cyast_0023"/>
<organism evidence="1 2">
    <name type="scientific">Cyanobacterium stanieri (strain ATCC 29140 / PCC 7202)</name>
    <dbReference type="NCBI Taxonomy" id="292563"/>
    <lineage>
        <taxon>Bacteria</taxon>
        <taxon>Bacillati</taxon>
        <taxon>Cyanobacteriota</taxon>
        <taxon>Cyanophyceae</taxon>
        <taxon>Oscillatoriophycideae</taxon>
        <taxon>Chroococcales</taxon>
        <taxon>Geminocystaceae</taxon>
        <taxon>Cyanobacterium</taxon>
    </lineage>
</organism>
<name>K9YHP9_CYASC</name>
<evidence type="ECO:0000313" key="2">
    <source>
        <dbReference type="Proteomes" id="UP000010483"/>
    </source>
</evidence>
<dbReference type="STRING" id="292563.Cyast_0023"/>
<dbReference type="EMBL" id="CP003940">
    <property type="protein sequence ID" value="AFZ46007.1"/>
    <property type="molecule type" value="Genomic_DNA"/>
</dbReference>
<dbReference type="Proteomes" id="UP000010483">
    <property type="component" value="Chromosome"/>
</dbReference>
<dbReference type="HOGENOM" id="CLU_016726_0_0_3"/>
<dbReference type="AlphaFoldDB" id="K9YHP9"/>
<dbReference type="BioCyc" id="CSTA292563:G1353-22-MONOMER"/>
<sequence length="691" mass="80849">MENNAQEILIRYGFIAINNNDQQIKSSITSLATVLSNILYYGFGVSPQTYEKIANLSEESLIHWWQNIEPVFAKITGDDKNIQDFVVYKNFPNEVLNMTESEYWMRQVLMYCGFPNEYFTQEKVERESWQESVSLKILQLSQEDSLFKVFENILYLPNRWTEQQWQDILCLLPQFLEQVNLNKISFKENLIQVLTYYFEKNIVFNISSATDILRLAIALSDGDVTLRKNSKIRSFKRKERKLLLASLDKCQNLREDIYRHKKIWKKLLFSLHPGDYQKEYSSVVSAYDFVYNNKKNETFNSQLELFLEQKNPQALELLKTRPGEFVRRLRHSITIFGEEAITAFEQIIPQLKLIQLVKLHKYLETINDRFYRTIPPKGNWQKMRVMELDETPKLEPNLQTKLLGAIALEIQAKINTIVPTVNLEEKTKLITLQTNDSELTNYGRGTVFIIPNNVQFIRSASYWRSGATNQNIWYDNGWNFFDQHWQPKGSCCWDYPIFFDDSAIFSGDPTNSKDAEGNGCQLIDLYPQKLRQWGIRYAVWNILCFSHLSFNVAQEVYASLQWGEKATEGELFEPSRCQLNFPIKGDNLTKYIALIDLEKNHLIYLDANLAGRVRSANLNLPRLKKNLPAFMEYLHTIPTVFDLFKHQQQTKNGLLVAYDDQNIHLNGEIAYIFQPSNSDNNFTPFSLTQLF</sequence>